<dbReference type="GO" id="GO:0006284">
    <property type="term" value="P:base-excision repair"/>
    <property type="evidence" value="ECO:0007669"/>
    <property type="project" value="InterPro"/>
</dbReference>
<evidence type="ECO:0000313" key="18">
    <source>
        <dbReference type="Proteomes" id="UP000543598"/>
    </source>
</evidence>
<keyword evidence="5" id="KW-0227">DNA damage</keyword>
<dbReference type="Proteomes" id="UP000543598">
    <property type="component" value="Unassembled WGS sequence"/>
</dbReference>
<dbReference type="InterPro" id="IPR010979">
    <property type="entry name" value="Ribosomal_uS13-like_H2TH"/>
</dbReference>
<keyword evidence="11" id="KW-0456">Lyase</keyword>
<dbReference type="Pfam" id="PF06827">
    <property type="entry name" value="zf-FPG_IleRS"/>
    <property type="match status" value="1"/>
</dbReference>
<keyword evidence="4" id="KW-0479">Metal-binding</keyword>
<dbReference type="InterPro" id="IPR015886">
    <property type="entry name" value="H2TH_FPG"/>
</dbReference>
<dbReference type="InterPro" id="IPR012319">
    <property type="entry name" value="FPG_cat"/>
</dbReference>
<dbReference type="EMBL" id="JABEMB010000020">
    <property type="protein sequence ID" value="NNH04653.1"/>
    <property type="molecule type" value="Genomic_DNA"/>
</dbReference>
<evidence type="ECO:0000256" key="10">
    <source>
        <dbReference type="ARBA" id="ARBA00023204"/>
    </source>
</evidence>
<evidence type="ECO:0000313" key="17">
    <source>
        <dbReference type="EMBL" id="NNH04653.1"/>
    </source>
</evidence>
<evidence type="ECO:0000256" key="4">
    <source>
        <dbReference type="ARBA" id="ARBA00022723"/>
    </source>
</evidence>
<sequence length="275" mass="28752">MPESPEVQALADSLRERLSGREVTAVDVLEFRTVRTRARPLGSLVGHRLRASRRFGKHVALGFDATNLVVSLGRHGWARLNATVGAAQPAGGPPALASLLFDDGSVLELTDAGTWVSIGLSVVDDPADVAAIAKLGPDPADASFTRAVFATALAGRRKQIKAILQEQESIAGIGNAYSDEILHAAKVSPIAHATTLGVVTLDQLYDATVATVRDAIAARRGIPIDELKAAKVAAMRVHGRAGRACPVCGDLIRSFTFASATAEYCPTCQTGGAIL</sequence>
<proteinExistence type="inferred from homology"/>
<dbReference type="PANTHER" id="PTHR22993">
    <property type="entry name" value="FORMAMIDOPYRIMIDINE-DNA GLYCOSYLASE"/>
    <property type="match status" value="1"/>
</dbReference>
<keyword evidence="8" id="KW-0862">Zinc</keyword>
<dbReference type="PROSITE" id="PS51066">
    <property type="entry name" value="ZF_FPG_2"/>
    <property type="match status" value="1"/>
</dbReference>
<comment type="cofactor">
    <cofactor evidence="2">
        <name>Zn(2+)</name>
        <dbReference type="ChEBI" id="CHEBI:29105"/>
    </cofactor>
</comment>
<dbReference type="InterPro" id="IPR035937">
    <property type="entry name" value="FPG_N"/>
</dbReference>
<dbReference type="Gene3D" id="1.10.8.50">
    <property type="match status" value="1"/>
</dbReference>
<dbReference type="SMART" id="SM01232">
    <property type="entry name" value="H2TH"/>
    <property type="match status" value="1"/>
</dbReference>
<dbReference type="Pfam" id="PF06831">
    <property type="entry name" value="H2TH"/>
    <property type="match status" value="1"/>
</dbReference>
<keyword evidence="12" id="KW-0511">Multifunctional enzyme</keyword>
<evidence type="ECO:0000259" key="15">
    <source>
        <dbReference type="PROSITE" id="PS51066"/>
    </source>
</evidence>
<evidence type="ECO:0000256" key="13">
    <source>
        <dbReference type="ARBA" id="ARBA00023295"/>
    </source>
</evidence>
<dbReference type="SUPFAM" id="SSF46946">
    <property type="entry name" value="S13-like H2TH domain"/>
    <property type="match status" value="1"/>
</dbReference>
<keyword evidence="7" id="KW-0378">Hydrolase</keyword>
<name>A0A7Y2M3Y5_9MICO</name>
<gene>
    <name evidence="17" type="ORF">HLA99_12445</name>
</gene>
<reference evidence="17 18" key="1">
    <citation type="submission" date="2020-05" db="EMBL/GenBank/DDBJ databases">
        <title>MicrobeNet Type strains.</title>
        <authorList>
            <person name="Nicholson A.C."/>
        </authorList>
    </citation>
    <scope>NUCLEOTIDE SEQUENCE [LARGE SCALE GENOMIC DNA]</scope>
    <source>
        <strain evidence="17 18">JCM 14282</strain>
    </source>
</reference>
<evidence type="ECO:0000256" key="2">
    <source>
        <dbReference type="ARBA" id="ARBA00001947"/>
    </source>
</evidence>
<dbReference type="Gene3D" id="3.20.190.10">
    <property type="entry name" value="MutM-like, N-terminal"/>
    <property type="match status" value="1"/>
</dbReference>
<dbReference type="SUPFAM" id="SSF57716">
    <property type="entry name" value="Glucocorticoid receptor-like (DNA-binding domain)"/>
    <property type="match status" value="1"/>
</dbReference>
<evidence type="ECO:0000256" key="9">
    <source>
        <dbReference type="ARBA" id="ARBA00023125"/>
    </source>
</evidence>
<dbReference type="GO" id="GO:0003684">
    <property type="term" value="F:damaged DNA binding"/>
    <property type="evidence" value="ECO:0007669"/>
    <property type="project" value="InterPro"/>
</dbReference>
<organism evidence="17 18">
    <name type="scientific">Microbacterium ulmi</name>
    <dbReference type="NCBI Taxonomy" id="179095"/>
    <lineage>
        <taxon>Bacteria</taxon>
        <taxon>Bacillati</taxon>
        <taxon>Actinomycetota</taxon>
        <taxon>Actinomycetes</taxon>
        <taxon>Micrococcales</taxon>
        <taxon>Microbacteriaceae</taxon>
        <taxon>Microbacterium</taxon>
    </lineage>
</organism>
<accession>A0A7Y2M3Y5</accession>
<keyword evidence="18" id="KW-1185">Reference proteome</keyword>
<dbReference type="InterPro" id="IPR010663">
    <property type="entry name" value="Znf_FPG/IleRS"/>
</dbReference>
<dbReference type="GO" id="GO:0034039">
    <property type="term" value="F:8-oxo-7,8-dihydroguanine DNA N-glycosylase activity"/>
    <property type="evidence" value="ECO:0007669"/>
    <property type="project" value="TreeGrafter"/>
</dbReference>
<comment type="catalytic activity">
    <reaction evidence="1">
        <text>Hydrolysis of DNA containing ring-opened 7-methylguanine residues, releasing 2,6-diamino-4-hydroxy-5-(N-methyl)formamidopyrimidine.</text>
        <dbReference type="EC" id="3.2.2.23"/>
    </reaction>
</comment>
<feature type="domain" description="Formamidopyrimidine-DNA glycosylase catalytic" evidence="16">
    <location>
        <begin position="2"/>
        <end position="116"/>
    </location>
</feature>
<dbReference type="GO" id="GO:0016829">
    <property type="term" value="F:lyase activity"/>
    <property type="evidence" value="ECO:0007669"/>
    <property type="project" value="UniProtKB-KW"/>
</dbReference>
<dbReference type="GO" id="GO:0008270">
    <property type="term" value="F:zinc ion binding"/>
    <property type="evidence" value="ECO:0007669"/>
    <property type="project" value="UniProtKB-KW"/>
</dbReference>
<dbReference type="PROSITE" id="PS51068">
    <property type="entry name" value="FPG_CAT"/>
    <property type="match status" value="1"/>
</dbReference>
<evidence type="ECO:0000256" key="1">
    <source>
        <dbReference type="ARBA" id="ARBA00001668"/>
    </source>
</evidence>
<dbReference type="InterPro" id="IPR000214">
    <property type="entry name" value="Znf_DNA_glyclase/AP_lyase"/>
</dbReference>
<evidence type="ECO:0000256" key="14">
    <source>
        <dbReference type="PROSITE-ProRule" id="PRU00391"/>
    </source>
</evidence>
<keyword evidence="9" id="KW-0238">DNA-binding</keyword>
<evidence type="ECO:0000256" key="11">
    <source>
        <dbReference type="ARBA" id="ARBA00023239"/>
    </source>
</evidence>
<comment type="similarity">
    <text evidence="3">Belongs to the FPG family.</text>
</comment>
<dbReference type="AlphaFoldDB" id="A0A7Y2M3Y5"/>
<dbReference type="GO" id="GO:0003906">
    <property type="term" value="F:DNA-(apurinic or apyrimidinic site) endonuclease activity"/>
    <property type="evidence" value="ECO:0007669"/>
    <property type="project" value="InterPro"/>
</dbReference>
<evidence type="ECO:0000256" key="8">
    <source>
        <dbReference type="ARBA" id="ARBA00022833"/>
    </source>
</evidence>
<dbReference type="SUPFAM" id="SSF81624">
    <property type="entry name" value="N-terminal domain of MutM-like DNA repair proteins"/>
    <property type="match status" value="1"/>
</dbReference>
<dbReference type="PANTHER" id="PTHR22993:SF9">
    <property type="entry name" value="FORMAMIDOPYRIMIDINE-DNA GLYCOSYLASE"/>
    <property type="match status" value="1"/>
</dbReference>
<keyword evidence="6 14" id="KW-0863">Zinc-finger</keyword>
<evidence type="ECO:0000256" key="3">
    <source>
        <dbReference type="ARBA" id="ARBA00009409"/>
    </source>
</evidence>
<dbReference type="SMART" id="SM00898">
    <property type="entry name" value="Fapy_DNA_glyco"/>
    <property type="match status" value="1"/>
</dbReference>
<evidence type="ECO:0000256" key="12">
    <source>
        <dbReference type="ARBA" id="ARBA00023268"/>
    </source>
</evidence>
<comment type="caution">
    <text evidence="17">The sequence shown here is derived from an EMBL/GenBank/DDBJ whole genome shotgun (WGS) entry which is preliminary data.</text>
</comment>
<dbReference type="Pfam" id="PF01149">
    <property type="entry name" value="Fapy_DNA_glyco"/>
    <property type="match status" value="1"/>
</dbReference>
<keyword evidence="10" id="KW-0234">DNA repair</keyword>
<dbReference type="RefSeq" id="WP_167041718.1">
    <property type="nucleotide sequence ID" value="NZ_BAAANA010000003.1"/>
</dbReference>
<protein>
    <submittedName>
        <fullName evidence="17">Fpg/Nei family DNA glycosylase</fullName>
    </submittedName>
</protein>
<evidence type="ECO:0000256" key="6">
    <source>
        <dbReference type="ARBA" id="ARBA00022771"/>
    </source>
</evidence>
<keyword evidence="13" id="KW-0326">Glycosidase</keyword>
<evidence type="ECO:0000259" key="16">
    <source>
        <dbReference type="PROSITE" id="PS51068"/>
    </source>
</evidence>
<evidence type="ECO:0000256" key="7">
    <source>
        <dbReference type="ARBA" id="ARBA00022801"/>
    </source>
</evidence>
<evidence type="ECO:0000256" key="5">
    <source>
        <dbReference type="ARBA" id="ARBA00022763"/>
    </source>
</evidence>
<feature type="domain" description="FPG-type" evidence="15">
    <location>
        <begin position="236"/>
        <end position="270"/>
    </location>
</feature>